<feature type="compositionally biased region" description="Low complexity" evidence="1">
    <location>
        <begin position="245"/>
        <end position="277"/>
    </location>
</feature>
<dbReference type="EMBL" id="MU004235">
    <property type="protein sequence ID" value="KAF2669469.1"/>
    <property type="molecule type" value="Genomic_DNA"/>
</dbReference>
<evidence type="ECO:0000313" key="2">
    <source>
        <dbReference type="EMBL" id="KAF2669469.1"/>
    </source>
</evidence>
<evidence type="ECO:0000313" key="3">
    <source>
        <dbReference type="Proteomes" id="UP000799302"/>
    </source>
</evidence>
<feature type="region of interest" description="Disordered" evidence="1">
    <location>
        <begin position="245"/>
        <end position="309"/>
    </location>
</feature>
<keyword evidence="3" id="KW-1185">Reference proteome</keyword>
<dbReference type="OrthoDB" id="8033832at2759"/>
<accession>A0A6A6UB33</accession>
<dbReference type="InterPro" id="IPR012677">
    <property type="entry name" value="Nucleotide-bd_a/b_plait_sf"/>
</dbReference>
<organism evidence="2 3">
    <name type="scientific">Microthyrium microscopicum</name>
    <dbReference type="NCBI Taxonomy" id="703497"/>
    <lineage>
        <taxon>Eukaryota</taxon>
        <taxon>Fungi</taxon>
        <taxon>Dikarya</taxon>
        <taxon>Ascomycota</taxon>
        <taxon>Pezizomycotina</taxon>
        <taxon>Dothideomycetes</taxon>
        <taxon>Dothideomycetes incertae sedis</taxon>
        <taxon>Microthyriales</taxon>
        <taxon>Microthyriaceae</taxon>
        <taxon>Microthyrium</taxon>
    </lineage>
</organism>
<reference evidence="2" key="1">
    <citation type="journal article" date="2020" name="Stud. Mycol.">
        <title>101 Dothideomycetes genomes: a test case for predicting lifestyles and emergence of pathogens.</title>
        <authorList>
            <person name="Haridas S."/>
            <person name="Albert R."/>
            <person name="Binder M."/>
            <person name="Bloem J."/>
            <person name="Labutti K."/>
            <person name="Salamov A."/>
            <person name="Andreopoulos B."/>
            <person name="Baker S."/>
            <person name="Barry K."/>
            <person name="Bills G."/>
            <person name="Bluhm B."/>
            <person name="Cannon C."/>
            <person name="Castanera R."/>
            <person name="Culley D."/>
            <person name="Daum C."/>
            <person name="Ezra D."/>
            <person name="Gonzalez J."/>
            <person name="Henrissat B."/>
            <person name="Kuo A."/>
            <person name="Liang C."/>
            <person name="Lipzen A."/>
            <person name="Lutzoni F."/>
            <person name="Magnuson J."/>
            <person name="Mondo S."/>
            <person name="Nolan M."/>
            <person name="Ohm R."/>
            <person name="Pangilinan J."/>
            <person name="Park H.-J."/>
            <person name="Ramirez L."/>
            <person name="Alfaro M."/>
            <person name="Sun H."/>
            <person name="Tritt A."/>
            <person name="Yoshinaga Y."/>
            <person name="Zwiers L.-H."/>
            <person name="Turgeon B."/>
            <person name="Goodwin S."/>
            <person name="Spatafora J."/>
            <person name="Crous P."/>
            <person name="Grigoriev I."/>
        </authorList>
    </citation>
    <scope>NUCLEOTIDE SEQUENCE</scope>
    <source>
        <strain evidence="2">CBS 115976</strain>
    </source>
</reference>
<feature type="compositionally biased region" description="Polar residues" evidence="1">
    <location>
        <begin position="278"/>
        <end position="307"/>
    </location>
</feature>
<gene>
    <name evidence="2" type="ORF">BT63DRAFT_425182</name>
</gene>
<name>A0A6A6UB33_9PEZI</name>
<feature type="region of interest" description="Disordered" evidence="1">
    <location>
        <begin position="1"/>
        <end position="80"/>
    </location>
</feature>
<feature type="compositionally biased region" description="Gly residues" evidence="1">
    <location>
        <begin position="1"/>
        <end position="10"/>
    </location>
</feature>
<feature type="compositionally biased region" description="Basic and acidic residues" evidence="1">
    <location>
        <begin position="39"/>
        <end position="53"/>
    </location>
</feature>
<evidence type="ECO:0000256" key="1">
    <source>
        <dbReference type="SAM" id="MobiDB-lite"/>
    </source>
</evidence>
<proteinExistence type="predicted"/>
<dbReference type="Proteomes" id="UP000799302">
    <property type="component" value="Unassembled WGS sequence"/>
</dbReference>
<dbReference type="AlphaFoldDB" id="A0A6A6UB33"/>
<protein>
    <submittedName>
        <fullName evidence="2">Uncharacterized protein</fullName>
    </submittedName>
</protein>
<sequence>MNIPRRGGGMQVHAVPESERATDPANPNQKLPWGYEYADADKNSRRAPEERGPFGRPTTRRGASRTTRTQTPARQDQDNVENWKAIDDIFSRAKKNTPSTRINQDQSSQNVTDIPAGVPTEVILYGFPEIYQFAAIEFYERVSAGVIYEDYERYPSNTKFDMTLSRNTTSRRGPIPPAALPKVNAYHGGEHWIKVTFNSTESADRACYRSPHQLHGHIIYAERYRGEGPNRDEAIPATADRIASLTASPSQSTSSTIQPGNSSNSSATATFSSSATAQGLTPGNQPTNPSPLGQSTSFQAPSTSTPATERPRAVLLRGASRAVLQPAELALLPTNSRWQQTFGSWPIIGFFLGGPSQDMIGSELPRKDDGSFDWDRASMYWKFWACLDYYMFFDFLGLKSD</sequence>
<dbReference type="Gene3D" id="3.30.70.330">
    <property type="match status" value="1"/>
</dbReference>